<name>T1CCD9_9ZZZZ</name>
<accession>T1CCD9</accession>
<gene>
    <name evidence="1" type="ORF">B1A_01362</name>
</gene>
<sequence length="362" mass="40158">LDRGYYHCPECGHGFFPKDAELGIADSSLSPGLRRMADRLGSQGPFAQGRRDLAELAGIQLTTKRLERSSEADGERVRAAIEQQAQAVLSGTVVTLGAKELVDKLYIAIDGTGVPTVPADTEGHQGKSPDGRAHTREAKLGCLFTQTRLDDRGRPVRDPDSSSYVATMTAAAEFGSPLYAEAERRGCERAQQLIVLGDGAPWIWNLAEEHFPRAIHVVDLYHARQHVHQLARLAMPDDDDVAHKWLADRLAELDHGDVEALLEAARRVEAGSAQRREIEKASNYFEVNRDRMCYSRFRGMGIFVGSGSVEAGCRALIAQRMKLSGMRWRVHGAAAIITLRCQEASDRWEEIWKWLPYQTEVA</sequence>
<reference evidence="1" key="1">
    <citation type="submission" date="2013-08" db="EMBL/GenBank/DDBJ databases">
        <authorList>
            <person name="Mendez C."/>
            <person name="Richter M."/>
            <person name="Ferrer M."/>
            <person name="Sanchez J."/>
        </authorList>
    </citation>
    <scope>NUCLEOTIDE SEQUENCE</scope>
</reference>
<dbReference type="EMBL" id="AUZX01001040">
    <property type="protein sequence ID" value="EQD79987.1"/>
    <property type="molecule type" value="Genomic_DNA"/>
</dbReference>
<dbReference type="NCBIfam" id="NF033572">
    <property type="entry name" value="transpos_ISKra4"/>
    <property type="match status" value="1"/>
</dbReference>
<comment type="caution">
    <text evidence="1">The sequence shown here is derived from an EMBL/GenBank/DDBJ whole genome shotgun (WGS) entry which is preliminary data.</text>
</comment>
<organism evidence="1">
    <name type="scientific">mine drainage metagenome</name>
    <dbReference type="NCBI Taxonomy" id="410659"/>
    <lineage>
        <taxon>unclassified sequences</taxon>
        <taxon>metagenomes</taxon>
        <taxon>ecological metagenomes</taxon>
    </lineage>
</organism>
<dbReference type="InterPro" id="IPR009620">
    <property type="entry name" value="UPF0236"/>
</dbReference>
<feature type="non-terminal residue" evidence="1">
    <location>
        <position position="1"/>
    </location>
</feature>
<dbReference type="Pfam" id="PF06782">
    <property type="entry name" value="UPF0236"/>
    <property type="match status" value="1"/>
</dbReference>
<dbReference type="AlphaFoldDB" id="T1CCD9"/>
<evidence type="ECO:0000313" key="1">
    <source>
        <dbReference type="EMBL" id="EQD79987.1"/>
    </source>
</evidence>
<proteinExistence type="predicted"/>
<reference evidence="1" key="2">
    <citation type="journal article" date="2014" name="ISME J.">
        <title>Microbial stratification in low pH oxic and suboxic macroscopic growths along an acid mine drainage.</title>
        <authorList>
            <person name="Mendez-Garcia C."/>
            <person name="Mesa V."/>
            <person name="Sprenger R.R."/>
            <person name="Richter M."/>
            <person name="Diez M.S."/>
            <person name="Solano J."/>
            <person name="Bargiela R."/>
            <person name="Golyshina O.V."/>
            <person name="Manteca A."/>
            <person name="Ramos J.L."/>
            <person name="Gallego J.R."/>
            <person name="Llorente I."/>
            <person name="Martins Dos Santos V.A."/>
            <person name="Jensen O.N."/>
            <person name="Pelaez A.I."/>
            <person name="Sanchez J."/>
            <person name="Ferrer M."/>
        </authorList>
    </citation>
    <scope>NUCLEOTIDE SEQUENCE</scope>
</reference>
<protein>
    <recommendedName>
        <fullName evidence="2">ISKra4 family transposase</fullName>
    </recommendedName>
</protein>
<evidence type="ECO:0008006" key="2">
    <source>
        <dbReference type="Google" id="ProtNLM"/>
    </source>
</evidence>